<evidence type="ECO:0000313" key="3">
    <source>
        <dbReference type="EMBL" id="OWJ54303.1"/>
    </source>
</evidence>
<gene>
    <name evidence="3" type="ORF">Pdsh_07400</name>
    <name evidence="2" type="ORF">Pyrde_0170</name>
</gene>
<dbReference type="KEGG" id="pdl:Pyrde_0170"/>
<feature type="transmembrane region" description="Helical" evidence="1">
    <location>
        <begin position="12"/>
        <end position="38"/>
    </location>
</feature>
<dbReference type="Proteomes" id="UP000058613">
    <property type="component" value="Chromosome"/>
</dbReference>
<evidence type="ECO:0000256" key="1">
    <source>
        <dbReference type="SAM" id="Phobius"/>
    </source>
</evidence>
<evidence type="ECO:0000313" key="4">
    <source>
        <dbReference type="Proteomes" id="UP000058613"/>
    </source>
</evidence>
<dbReference type="STRING" id="1273541.Pyrde_0170"/>
<protein>
    <submittedName>
        <fullName evidence="2">Uncharacterized protein</fullName>
    </submittedName>
</protein>
<keyword evidence="1" id="KW-0472">Membrane</keyword>
<name>A0A0P0N1R7_9CREN</name>
<reference evidence="2 4" key="1">
    <citation type="submission" date="2015-10" db="EMBL/GenBank/DDBJ databases">
        <title>Complete genome sequence of hyperthermophilic archaeon Pyrodictium delaneyi Su06.</title>
        <authorList>
            <person name="Jung J.-H."/>
            <person name="Lin J."/>
            <person name="Holden J.F."/>
            <person name="Park C.-S."/>
        </authorList>
    </citation>
    <scope>NUCLEOTIDE SEQUENCE [LARGE SCALE GENOMIC DNA]</scope>
    <source>
        <strain evidence="2 4">Su06</strain>
    </source>
</reference>
<dbReference type="GeneID" id="26098496"/>
<dbReference type="OrthoDB" id="381595at2157"/>
<reference evidence="3 5" key="2">
    <citation type="submission" date="2017-05" db="EMBL/GenBank/DDBJ databases">
        <title>The draft genome of the hyperthermophilic archaeon 'Pyrodictium delaneyi strain Hulk', an iron and nitrate reducer, reveals the capacity for sulfate reduction.</title>
        <authorList>
            <person name="Demey L.M."/>
            <person name="Miller C."/>
            <person name="Manzella M."/>
            <person name="Reguera G."/>
            <person name="Kashefi K."/>
        </authorList>
    </citation>
    <scope>NUCLEOTIDE SEQUENCE [LARGE SCALE GENOMIC DNA]</scope>
    <source>
        <strain evidence="3 5">Hulk</strain>
    </source>
</reference>
<keyword evidence="1" id="KW-1133">Transmembrane helix</keyword>
<keyword evidence="1" id="KW-0812">Transmembrane</keyword>
<evidence type="ECO:0000313" key="2">
    <source>
        <dbReference type="EMBL" id="ALL00220.1"/>
    </source>
</evidence>
<dbReference type="EMBL" id="CP013011">
    <property type="protein sequence ID" value="ALL00220.1"/>
    <property type="molecule type" value="Genomic_DNA"/>
</dbReference>
<dbReference type="Proteomes" id="UP000196694">
    <property type="component" value="Unassembled WGS sequence"/>
</dbReference>
<evidence type="ECO:0000313" key="5">
    <source>
        <dbReference type="Proteomes" id="UP000196694"/>
    </source>
</evidence>
<accession>A0A0P0N1R7</accession>
<dbReference type="RefSeq" id="WP_055407411.1">
    <property type="nucleotide sequence ID" value="NZ_CP013011.1"/>
</dbReference>
<dbReference type="AlphaFoldDB" id="A0A0P0N1R7"/>
<keyword evidence="5" id="KW-1185">Reference proteome</keyword>
<organism evidence="2 4">
    <name type="scientific">Pyrodictium delaneyi</name>
    <dbReference type="NCBI Taxonomy" id="1273541"/>
    <lineage>
        <taxon>Archaea</taxon>
        <taxon>Thermoproteota</taxon>
        <taxon>Thermoprotei</taxon>
        <taxon>Desulfurococcales</taxon>
        <taxon>Pyrodictiaceae</taxon>
        <taxon>Pyrodictium</taxon>
    </lineage>
</organism>
<sequence length="178" mass="19279">MARRQRRKAIAIAMAGLFIVILFLELIAIFSPALLGIFRGNAHHYSVVVFAPPGMEQQAMQVAKDVAERLGVKEYRVEPVDTNTTSKLMSIVLFDNDEPVLVLFANGVEGVGEVVYQIASQMLPRVPSNATLLYAGSAGAFLLPKNATLVEDFVKSVIASPLPQSNTTNTTEANMTQS</sequence>
<dbReference type="EMBL" id="NCQP01000006">
    <property type="protein sequence ID" value="OWJ54303.1"/>
    <property type="molecule type" value="Genomic_DNA"/>
</dbReference>
<proteinExistence type="predicted"/>